<dbReference type="VEuPathDB" id="FungiDB:PC9H_001374"/>
<dbReference type="GeneID" id="59371215"/>
<proteinExistence type="predicted"/>
<dbReference type="AlphaFoldDB" id="A0A8H7A2R9"/>
<organism evidence="1 2">
    <name type="scientific">Pleurotus ostreatus</name>
    <name type="common">Oyster mushroom</name>
    <name type="synonym">White-rot fungus</name>
    <dbReference type="NCBI Taxonomy" id="5322"/>
    <lineage>
        <taxon>Eukaryota</taxon>
        <taxon>Fungi</taxon>
        <taxon>Dikarya</taxon>
        <taxon>Basidiomycota</taxon>
        <taxon>Agaricomycotina</taxon>
        <taxon>Agaricomycetes</taxon>
        <taxon>Agaricomycetidae</taxon>
        <taxon>Agaricales</taxon>
        <taxon>Pleurotineae</taxon>
        <taxon>Pleurotaceae</taxon>
        <taxon>Pleurotus</taxon>
    </lineage>
</organism>
<keyword evidence="2" id="KW-1185">Reference proteome</keyword>
<evidence type="ECO:0000313" key="1">
    <source>
        <dbReference type="EMBL" id="KAF7441025.1"/>
    </source>
</evidence>
<name>A0A8H7A2R9_PLEOS</name>
<accession>A0A8H7A2R9</accession>
<evidence type="ECO:0000313" key="2">
    <source>
        <dbReference type="Proteomes" id="UP000623687"/>
    </source>
</evidence>
<dbReference type="RefSeq" id="XP_036636869.1">
    <property type="nucleotide sequence ID" value="XM_036771024.1"/>
</dbReference>
<comment type="caution">
    <text evidence="1">The sequence shown here is derived from an EMBL/GenBank/DDBJ whole genome shotgun (WGS) entry which is preliminary data.</text>
</comment>
<gene>
    <name evidence="1" type="ORF">PC9H_001374</name>
</gene>
<reference evidence="1" key="1">
    <citation type="submission" date="2019-07" db="EMBL/GenBank/DDBJ databases">
        <authorList>
            <person name="Palmer J.M."/>
        </authorList>
    </citation>
    <scope>NUCLEOTIDE SEQUENCE</scope>
    <source>
        <strain evidence="1">PC9</strain>
    </source>
</reference>
<dbReference type="Proteomes" id="UP000623687">
    <property type="component" value="Unassembled WGS sequence"/>
</dbReference>
<dbReference type="EMBL" id="JACETU010000001">
    <property type="protein sequence ID" value="KAF7441025.1"/>
    <property type="molecule type" value="Genomic_DNA"/>
</dbReference>
<protein>
    <submittedName>
        <fullName evidence="1">Uncharacterized protein</fullName>
    </submittedName>
</protein>
<dbReference type="OrthoDB" id="3075442at2759"/>
<sequence>MSFANASNFSIHDSTFNDIAGDQYIYANHYHITRYRSTPGRPFAGRDPIPHFDNDAPIPTTSPYSDLITIIEDIQYTLFPLDALMSQTRLFGPLQQQLAELRLSAAFAGCVAELLEGTKVWPASWFEAVRSRAGQYHSALTIFYDQIGDYRRGLEFSLIGPLWRSVLSFLLWRTSDPDIHTIIRRMATELEQFRQPLEQILILFHKYMNTNGYRRDFDLRTFERIRRTLGLHIPSLKDVRLEYVRIREGRQAVSIPISFCSSWKGFTHIYILESTYIPRRHERYFALLAAPGVTEFTQMSSAAEIRLANWDYQGCIFFENDIRICPACGHRCDELPGKSPEDEWVVCWECRAEYTTRVCAQRKLSDIRQDEISWLRNASDSSLLSTCIFPQLPAKDEFESQVVIASRFIKGGLPICASYYMAWEELAACDVLANVTATPDATCDLLYVLDRIQSPLRRVSVHFGRADDSPIILPEKYRWSRNNRCGSLLTLPLLDSLRVEAKTLDLLDEFLCRLSIPRLQSLECQFQWGRDYYDECADGWGWTAGDVQDWGEKGRKDYEALRAFILRSEQLKTLRLSTTFRVALLVRCEIDLRAEKFPSVSSMGTVNSHSLTWSRRQILPQLRLFADLLPDLPYLECLAIRGIWEIPVLFRGIIPFPLSSPALLRAARRARRAFGKLRALRLEYECRIHVYWRSVEELPRGFTHEYVAGLARLIRSWHAAPWVFCEDFEFVRELAPGKRSTCIWKWSLTLPLEALDEGVGPGEGDDAADGCELPRDRLPCFHHDPLAVSLTDLPNILYEDKFGQDNEDFQT</sequence>